<feature type="region of interest" description="Disordered" evidence="1">
    <location>
        <begin position="258"/>
        <end position="289"/>
    </location>
</feature>
<proteinExistence type="predicted"/>
<feature type="region of interest" description="Disordered" evidence="1">
    <location>
        <begin position="1"/>
        <end position="24"/>
    </location>
</feature>
<evidence type="ECO:0000259" key="2">
    <source>
        <dbReference type="PROSITE" id="PS50097"/>
    </source>
</evidence>
<evidence type="ECO:0000256" key="1">
    <source>
        <dbReference type="SAM" id="MobiDB-lite"/>
    </source>
</evidence>
<dbReference type="Gene3D" id="3.30.710.10">
    <property type="entry name" value="Potassium Channel Kv1.1, Chain A"/>
    <property type="match status" value="1"/>
</dbReference>
<accession>A0AAV9U5D6</accession>
<dbReference type="PROSITE" id="PS50097">
    <property type="entry name" value="BTB"/>
    <property type="match status" value="1"/>
</dbReference>
<gene>
    <name evidence="3" type="ORF">TWF730_003627</name>
</gene>
<dbReference type="InterPro" id="IPR011333">
    <property type="entry name" value="SKP1/BTB/POZ_sf"/>
</dbReference>
<dbReference type="EMBL" id="JAVHNS010000015">
    <property type="protein sequence ID" value="KAK6334413.1"/>
    <property type="molecule type" value="Genomic_DNA"/>
</dbReference>
<comment type="caution">
    <text evidence="3">The sequence shown here is derived from an EMBL/GenBank/DDBJ whole genome shotgun (WGS) entry which is preliminary data.</text>
</comment>
<evidence type="ECO:0000313" key="3">
    <source>
        <dbReference type="EMBL" id="KAK6334413.1"/>
    </source>
</evidence>
<protein>
    <recommendedName>
        <fullName evidence="2">BTB domain-containing protein</fullName>
    </recommendedName>
</protein>
<keyword evidence="4" id="KW-1185">Reference proteome</keyword>
<evidence type="ECO:0000313" key="4">
    <source>
        <dbReference type="Proteomes" id="UP001373714"/>
    </source>
</evidence>
<reference evidence="3 4" key="1">
    <citation type="submission" date="2019-10" db="EMBL/GenBank/DDBJ databases">
        <authorList>
            <person name="Palmer J.M."/>
        </authorList>
    </citation>
    <scope>NUCLEOTIDE SEQUENCE [LARGE SCALE GENOMIC DNA]</scope>
    <source>
        <strain evidence="3 4">TWF730</strain>
    </source>
</reference>
<dbReference type="SUPFAM" id="SSF54695">
    <property type="entry name" value="POZ domain"/>
    <property type="match status" value="1"/>
</dbReference>
<feature type="domain" description="BTB" evidence="2">
    <location>
        <begin position="64"/>
        <end position="133"/>
    </location>
</feature>
<organism evidence="3 4">
    <name type="scientific">Orbilia blumenaviensis</name>
    <dbReference type="NCBI Taxonomy" id="1796055"/>
    <lineage>
        <taxon>Eukaryota</taxon>
        <taxon>Fungi</taxon>
        <taxon>Dikarya</taxon>
        <taxon>Ascomycota</taxon>
        <taxon>Pezizomycotina</taxon>
        <taxon>Orbiliomycetes</taxon>
        <taxon>Orbiliales</taxon>
        <taxon>Orbiliaceae</taxon>
        <taxon>Orbilia</taxon>
    </lineage>
</organism>
<dbReference type="AlphaFoldDB" id="A0AAV9U5D6"/>
<dbReference type="InterPro" id="IPR000210">
    <property type="entry name" value="BTB/POZ_dom"/>
</dbReference>
<sequence length="289" mass="32981">MPGIRFSDFTGPGKKNKSNEANEKIKKEVSEKIAKLRAAAYVPKPKKVEYEPNNLKILDDPETYDAIIFAGRDKKPFKVHEEVICVSSGYYREACSTKLEEGQKREIYVPEVRALIIERVLHWQYSTGLEYLPDLGPEAMLIWRAADFLDMPDFKRALLTTLYFFLVDTFCKLEAPLKRVVYDNFLEICTFCTETHYPVLTDCAWQLSLHFHLDPMELVDDVLEGYSSRVFLAVMIAALQRLRSSNVCTMDLCMSHGPVSTKREVGEPKVDEPKVDEPKVDAPNGTKTA</sequence>
<dbReference type="Pfam" id="PF00651">
    <property type="entry name" value="BTB"/>
    <property type="match status" value="1"/>
</dbReference>
<name>A0AAV9U5D6_9PEZI</name>
<feature type="compositionally biased region" description="Basic and acidic residues" evidence="1">
    <location>
        <begin position="261"/>
        <end position="280"/>
    </location>
</feature>
<dbReference type="CDD" id="cd18186">
    <property type="entry name" value="BTB_POZ_ZBTB_KLHL-like"/>
    <property type="match status" value="1"/>
</dbReference>
<dbReference type="Proteomes" id="UP001373714">
    <property type="component" value="Unassembled WGS sequence"/>
</dbReference>